<name>A0A059CZF7_EUCGR</name>
<gene>
    <name evidence="1" type="ORF">EUGRSUZ_B00439</name>
</gene>
<proteinExistence type="predicted"/>
<dbReference type="AlphaFoldDB" id="A0A059CZF7"/>
<organism evidence="1">
    <name type="scientific">Eucalyptus grandis</name>
    <name type="common">Flooded gum</name>
    <dbReference type="NCBI Taxonomy" id="71139"/>
    <lineage>
        <taxon>Eukaryota</taxon>
        <taxon>Viridiplantae</taxon>
        <taxon>Streptophyta</taxon>
        <taxon>Embryophyta</taxon>
        <taxon>Tracheophyta</taxon>
        <taxon>Spermatophyta</taxon>
        <taxon>Magnoliopsida</taxon>
        <taxon>eudicotyledons</taxon>
        <taxon>Gunneridae</taxon>
        <taxon>Pentapetalae</taxon>
        <taxon>rosids</taxon>
        <taxon>malvids</taxon>
        <taxon>Myrtales</taxon>
        <taxon>Myrtaceae</taxon>
        <taxon>Myrtoideae</taxon>
        <taxon>Eucalypteae</taxon>
        <taxon>Eucalyptus</taxon>
    </lineage>
</organism>
<reference evidence="1" key="1">
    <citation type="submission" date="2013-07" db="EMBL/GenBank/DDBJ databases">
        <title>The genome of Eucalyptus grandis.</title>
        <authorList>
            <person name="Schmutz J."/>
            <person name="Hayes R."/>
            <person name="Myburg A."/>
            <person name="Tuskan G."/>
            <person name="Grattapaglia D."/>
            <person name="Rokhsar D.S."/>
        </authorList>
    </citation>
    <scope>NUCLEOTIDE SEQUENCE</scope>
    <source>
        <tissue evidence="1">Leaf extractions</tissue>
    </source>
</reference>
<sequence length="86" mass="9496">MACRGTFATSAASLHRIDFQSAVVDALKWIIGNRHQGVGDNNFGHNVRLSTELFMAAGHVSSAKYMRTFLFVCKLIYAFLNKASTL</sequence>
<dbReference type="EMBL" id="KK198754">
    <property type="protein sequence ID" value="KCW83541.1"/>
    <property type="molecule type" value="Genomic_DNA"/>
</dbReference>
<dbReference type="InParanoid" id="A0A059CZF7"/>
<evidence type="ECO:0000313" key="1">
    <source>
        <dbReference type="EMBL" id="KCW83541.1"/>
    </source>
</evidence>
<protein>
    <submittedName>
        <fullName evidence="1">Uncharacterized protein</fullName>
    </submittedName>
</protein>
<dbReference type="Gramene" id="KCW83541">
    <property type="protein sequence ID" value="KCW83541"/>
    <property type="gene ID" value="EUGRSUZ_B00439"/>
</dbReference>
<accession>A0A059CZF7</accession>